<dbReference type="EMBL" id="BK032616">
    <property type="protein sequence ID" value="DAF51471.1"/>
    <property type="molecule type" value="Genomic_DNA"/>
</dbReference>
<proteinExistence type="predicted"/>
<sequence length="69" mass="8272">MMKLTIIFKDEFEEHMKKQFESFTNPQVYYIKSIRIKGRYLYATISSTMCWSMDDIAEFTVSERRADNG</sequence>
<evidence type="ECO:0000313" key="1">
    <source>
        <dbReference type="EMBL" id="DAF51471.1"/>
    </source>
</evidence>
<reference evidence="1" key="1">
    <citation type="journal article" date="2021" name="Proc. Natl. Acad. Sci. U.S.A.">
        <title>A Catalog of Tens of Thousands of Viruses from Human Metagenomes Reveals Hidden Associations with Chronic Diseases.</title>
        <authorList>
            <person name="Tisza M.J."/>
            <person name="Buck C.B."/>
        </authorList>
    </citation>
    <scope>NUCLEOTIDE SEQUENCE</scope>
    <source>
        <strain evidence="1">CtrCN24</strain>
    </source>
</reference>
<name>A0A8S5SLC4_9CAUD</name>
<accession>A0A8S5SLC4</accession>
<organism evidence="1">
    <name type="scientific">Siphoviridae sp. ctrCN24</name>
    <dbReference type="NCBI Taxonomy" id="2827953"/>
    <lineage>
        <taxon>Viruses</taxon>
        <taxon>Duplodnaviria</taxon>
        <taxon>Heunggongvirae</taxon>
        <taxon>Uroviricota</taxon>
        <taxon>Caudoviricetes</taxon>
    </lineage>
</organism>
<protein>
    <submittedName>
        <fullName evidence="1">Uncharacterized protein</fullName>
    </submittedName>
</protein>